<proteinExistence type="inferred from homology"/>
<accession>A0ABW3GCT8</accession>
<evidence type="ECO:0000313" key="5">
    <source>
        <dbReference type="EMBL" id="MFD0927908.1"/>
    </source>
</evidence>
<dbReference type="Pfam" id="PF00675">
    <property type="entry name" value="Peptidase_M16"/>
    <property type="match status" value="1"/>
</dbReference>
<reference evidence="6" key="1">
    <citation type="journal article" date="2019" name="Int. J. Syst. Evol. Microbiol.">
        <title>The Global Catalogue of Microorganisms (GCM) 10K type strain sequencing project: providing services to taxonomists for standard genome sequencing and annotation.</title>
        <authorList>
            <consortium name="The Broad Institute Genomics Platform"/>
            <consortium name="The Broad Institute Genome Sequencing Center for Infectious Disease"/>
            <person name="Wu L."/>
            <person name="Ma J."/>
        </authorList>
    </citation>
    <scope>NUCLEOTIDE SEQUENCE [LARGE SCALE GENOMIC DNA]</scope>
    <source>
        <strain evidence="6">CCUG 50873</strain>
    </source>
</reference>
<dbReference type="PANTHER" id="PTHR11851:SF49">
    <property type="entry name" value="MITOCHONDRIAL-PROCESSING PEPTIDASE SUBUNIT ALPHA"/>
    <property type="match status" value="1"/>
</dbReference>
<dbReference type="EMBL" id="JBHTIL010000006">
    <property type="protein sequence ID" value="MFD0927908.1"/>
    <property type="molecule type" value="Genomic_DNA"/>
</dbReference>
<evidence type="ECO:0000259" key="3">
    <source>
        <dbReference type="Pfam" id="PF00675"/>
    </source>
</evidence>
<name>A0ABW3GCT8_9NOCA</name>
<dbReference type="Pfam" id="PF05193">
    <property type="entry name" value="Peptidase_M16_C"/>
    <property type="match status" value="1"/>
</dbReference>
<dbReference type="RefSeq" id="WP_253648577.1">
    <property type="nucleotide sequence ID" value="NZ_BAAAMO010000001.1"/>
</dbReference>
<keyword evidence="6" id="KW-1185">Reference proteome</keyword>
<evidence type="ECO:0000313" key="6">
    <source>
        <dbReference type="Proteomes" id="UP001597068"/>
    </source>
</evidence>
<feature type="region of interest" description="Disordered" evidence="2">
    <location>
        <begin position="223"/>
        <end position="247"/>
    </location>
</feature>
<dbReference type="InterPro" id="IPR050361">
    <property type="entry name" value="MPP/UQCRC_Complex"/>
</dbReference>
<dbReference type="Gene3D" id="3.30.830.10">
    <property type="entry name" value="Metalloenzyme, LuxS/M16 peptidase-like"/>
    <property type="match status" value="2"/>
</dbReference>
<dbReference type="InterPro" id="IPR011249">
    <property type="entry name" value="Metalloenz_LuxS/M16"/>
</dbReference>
<comment type="caution">
    <text evidence="5">The sequence shown here is derived from an EMBL/GenBank/DDBJ whole genome shotgun (WGS) entry which is preliminary data.</text>
</comment>
<evidence type="ECO:0000259" key="4">
    <source>
        <dbReference type="Pfam" id="PF05193"/>
    </source>
</evidence>
<organism evidence="5 6">
    <name type="scientific">Williamsia deligens</name>
    <dbReference type="NCBI Taxonomy" id="321325"/>
    <lineage>
        <taxon>Bacteria</taxon>
        <taxon>Bacillati</taxon>
        <taxon>Actinomycetota</taxon>
        <taxon>Actinomycetes</taxon>
        <taxon>Mycobacteriales</taxon>
        <taxon>Nocardiaceae</taxon>
        <taxon>Williamsia</taxon>
    </lineage>
</organism>
<evidence type="ECO:0000256" key="1">
    <source>
        <dbReference type="ARBA" id="ARBA00007261"/>
    </source>
</evidence>
<dbReference type="InterPro" id="IPR007863">
    <property type="entry name" value="Peptidase_M16_C"/>
</dbReference>
<feature type="domain" description="Peptidase M16 N-terminal" evidence="3">
    <location>
        <begin position="26"/>
        <end position="172"/>
    </location>
</feature>
<dbReference type="SUPFAM" id="SSF63411">
    <property type="entry name" value="LuxS/MPP-like metallohydrolase"/>
    <property type="match status" value="2"/>
</dbReference>
<dbReference type="InterPro" id="IPR011765">
    <property type="entry name" value="Pept_M16_N"/>
</dbReference>
<feature type="domain" description="Peptidase M16 C-terminal" evidence="4">
    <location>
        <begin position="179"/>
        <end position="357"/>
    </location>
</feature>
<gene>
    <name evidence="5" type="ORF">ACFQ04_19385</name>
</gene>
<sequence length="439" mass="46778">MTLTGTRTPQPTGGAVSRSVLPGGLRVVTERVPGVRSVSVGVWVGVGSRDETPGLAGAAHFLEHLLFKKTPTRTAASIARDLDAVGGELNAFTGKEHTCFYAHVLDEHAALAVDTLADVVIRGECAAADVEVEREVVLEEMAMREDDHEDLLADAFMTAVFGDQPIGRPVIGSAEVVGSLSASRIRGFHRRRYTPERMVVAVAGNITHAEVLAHVRRSFGPHLHPGTVVAPPRRRSRPARASGSAQVLDRDSEQAHLMIGMPTGGVDDPALPALSVLNAAVGGGLSSRLFQQIREERGLAYSVYSSLDTFTDVGTFSVYAGCNPERVGEVAAVVTDILADVAENGIDREEIDRAKGSLRGSMLLGLEDTGSRMHRAGVGEIDQGRSRPVTTSLRRIDGVRPAHVSRIAREVLSARPSVAVVGPYRRTRDLPPSIRALTG</sequence>
<dbReference type="PANTHER" id="PTHR11851">
    <property type="entry name" value="METALLOPROTEASE"/>
    <property type="match status" value="1"/>
</dbReference>
<comment type="similarity">
    <text evidence="1">Belongs to the peptidase M16 family.</text>
</comment>
<evidence type="ECO:0000256" key="2">
    <source>
        <dbReference type="SAM" id="MobiDB-lite"/>
    </source>
</evidence>
<protein>
    <submittedName>
        <fullName evidence="5">M16 family metallopeptidase</fullName>
    </submittedName>
</protein>
<dbReference type="Proteomes" id="UP001597068">
    <property type="component" value="Unassembled WGS sequence"/>
</dbReference>